<evidence type="ECO:0000313" key="1">
    <source>
        <dbReference type="EMBL" id="CAH3039848.1"/>
    </source>
</evidence>
<gene>
    <name evidence="1" type="ORF">PMEA_00025439</name>
</gene>
<evidence type="ECO:0000313" key="2">
    <source>
        <dbReference type="Proteomes" id="UP001159428"/>
    </source>
</evidence>
<sequence>MANKVLKVAERVALPFIQPTSADPLTSRSLVLGELCWQIQGMMYQHVFPNSYDSKKSYKMKHIEQDIDDLEDEQQRKEAKKIWNELKQKLKCKRRHIRAMKSIQDGRNVTAHPVIDEVLVDTSVRIMNEAGKLEDWH</sequence>
<organism evidence="1 2">
    <name type="scientific">Pocillopora meandrina</name>
    <dbReference type="NCBI Taxonomy" id="46732"/>
    <lineage>
        <taxon>Eukaryota</taxon>
        <taxon>Metazoa</taxon>
        <taxon>Cnidaria</taxon>
        <taxon>Anthozoa</taxon>
        <taxon>Hexacorallia</taxon>
        <taxon>Scleractinia</taxon>
        <taxon>Astrocoeniina</taxon>
        <taxon>Pocilloporidae</taxon>
        <taxon>Pocillopora</taxon>
    </lineage>
</organism>
<dbReference type="Proteomes" id="UP001159428">
    <property type="component" value="Unassembled WGS sequence"/>
</dbReference>
<protein>
    <submittedName>
        <fullName evidence="1">Uncharacterized protein</fullName>
    </submittedName>
</protein>
<dbReference type="EMBL" id="CALNXJ010000005">
    <property type="protein sequence ID" value="CAH3039848.1"/>
    <property type="molecule type" value="Genomic_DNA"/>
</dbReference>
<keyword evidence="2" id="KW-1185">Reference proteome</keyword>
<comment type="caution">
    <text evidence="1">The sequence shown here is derived from an EMBL/GenBank/DDBJ whole genome shotgun (WGS) entry which is preliminary data.</text>
</comment>
<proteinExistence type="predicted"/>
<accession>A0AAU9VZ55</accession>
<dbReference type="AlphaFoldDB" id="A0AAU9VZ55"/>
<reference evidence="1 2" key="1">
    <citation type="submission" date="2022-05" db="EMBL/GenBank/DDBJ databases">
        <authorList>
            <consortium name="Genoscope - CEA"/>
            <person name="William W."/>
        </authorList>
    </citation>
    <scope>NUCLEOTIDE SEQUENCE [LARGE SCALE GENOMIC DNA]</scope>
</reference>
<name>A0AAU9VZ55_9CNID</name>